<evidence type="ECO:0000256" key="8">
    <source>
        <dbReference type="SAM" id="SignalP"/>
    </source>
</evidence>
<evidence type="ECO:0000256" key="6">
    <source>
        <dbReference type="RuleBase" id="RU003983"/>
    </source>
</evidence>
<dbReference type="PANTHER" id="PTHR22726:SF8">
    <property type="entry name" value="METALLOPROTEASE YCAL"/>
    <property type="match status" value="1"/>
</dbReference>
<sequence>MKKVVVLGILLAMFSFTTMNAQDDSSKKEMSTLDKALIGLTFSDADAAAIAQQAIVEMDAANPVADPTSGYAIRLNRLFGKHVSSEGVNLNYKVYLVKDINAFAMADGSVRVFAGLMNIMDDNELLAVIGHEIGHVVNHDTKDAVKAAYKKDVLIDVAKSQSGTINALSKTQVGKLGRAMIDSKHSRKQESQADLFSYDFMKKNGYDVNAVESCLRILQKLSEGGESSFLTKMMSSHPDSGKRADDARKRAVKDGLYKEYVQQKIVNTAPVTPTTKTTTTKTTAKKTATKKK</sequence>
<feature type="region of interest" description="Disordered" evidence="7">
    <location>
        <begin position="230"/>
        <end position="249"/>
    </location>
</feature>
<evidence type="ECO:0000256" key="5">
    <source>
        <dbReference type="ARBA" id="ARBA00023049"/>
    </source>
</evidence>
<evidence type="ECO:0000256" key="3">
    <source>
        <dbReference type="ARBA" id="ARBA00022801"/>
    </source>
</evidence>
<dbReference type="EC" id="3.4.24.-" evidence="10"/>
<keyword evidence="3 6" id="KW-0378">Hydrolase</keyword>
<reference evidence="11" key="1">
    <citation type="journal article" date="2019" name="Int. J. Syst. Evol. Microbiol.">
        <title>The Global Catalogue of Microorganisms (GCM) 10K type strain sequencing project: providing services to taxonomists for standard genome sequencing and annotation.</title>
        <authorList>
            <consortium name="The Broad Institute Genomics Platform"/>
            <consortium name="The Broad Institute Genome Sequencing Center for Infectious Disease"/>
            <person name="Wu L."/>
            <person name="Ma J."/>
        </authorList>
    </citation>
    <scope>NUCLEOTIDE SEQUENCE [LARGE SCALE GENOMIC DNA]</scope>
    <source>
        <strain evidence="11">NBRC 103627</strain>
    </source>
</reference>
<dbReference type="InterPro" id="IPR001915">
    <property type="entry name" value="Peptidase_M48"/>
</dbReference>
<gene>
    <name evidence="10" type="ORF">ACFO3N_24275</name>
</gene>
<comment type="caution">
    <text evidence="10">The sequence shown here is derived from an EMBL/GenBank/DDBJ whole genome shotgun (WGS) entry which is preliminary data.</text>
</comment>
<comment type="similarity">
    <text evidence="6">Belongs to the peptidase M48 family.</text>
</comment>
<feature type="region of interest" description="Disordered" evidence="7">
    <location>
        <begin position="269"/>
        <end position="292"/>
    </location>
</feature>
<dbReference type="Pfam" id="PF01435">
    <property type="entry name" value="Peptidase_M48"/>
    <property type="match status" value="1"/>
</dbReference>
<dbReference type="Gene3D" id="3.30.2010.10">
    <property type="entry name" value="Metalloproteases ('zincins'), catalytic domain"/>
    <property type="match status" value="1"/>
</dbReference>
<evidence type="ECO:0000256" key="2">
    <source>
        <dbReference type="ARBA" id="ARBA00022723"/>
    </source>
</evidence>
<dbReference type="PANTHER" id="PTHR22726">
    <property type="entry name" value="METALLOENDOPEPTIDASE OMA1"/>
    <property type="match status" value="1"/>
</dbReference>
<keyword evidence="5 6" id="KW-0482">Metalloprotease</keyword>
<dbReference type="GO" id="GO:0008237">
    <property type="term" value="F:metallopeptidase activity"/>
    <property type="evidence" value="ECO:0007669"/>
    <property type="project" value="UniProtKB-KW"/>
</dbReference>
<evidence type="ECO:0000256" key="1">
    <source>
        <dbReference type="ARBA" id="ARBA00022670"/>
    </source>
</evidence>
<name>A0ABV8ZP07_9FLAO</name>
<evidence type="ECO:0000259" key="9">
    <source>
        <dbReference type="Pfam" id="PF01435"/>
    </source>
</evidence>
<dbReference type="InterPro" id="IPR051156">
    <property type="entry name" value="Mito/Outer_Membr_Metalloprot"/>
</dbReference>
<feature type="compositionally biased region" description="Basic and acidic residues" evidence="7">
    <location>
        <begin position="239"/>
        <end position="249"/>
    </location>
</feature>
<evidence type="ECO:0000256" key="7">
    <source>
        <dbReference type="SAM" id="MobiDB-lite"/>
    </source>
</evidence>
<accession>A0ABV8ZP07</accession>
<feature type="compositionally biased region" description="Low complexity" evidence="7">
    <location>
        <begin position="269"/>
        <end position="282"/>
    </location>
</feature>
<feature type="compositionally biased region" description="Basic residues" evidence="7">
    <location>
        <begin position="283"/>
        <end position="292"/>
    </location>
</feature>
<organism evidence="10 11">
    <name type="scientific">Flavobacterium chungangensis</name>
    <dbReference type="NCBI Taxonomy" id="2708132"/>
    <lineage>
        <taxon>Bacteria</taxon>
        <taxon>Pseudomonadati</taxon>
        <taxon>Bacteroidota</taxon>
        <taxon>Flavobacteriia</taxon>
        <taxon>Flavobacteriales</taxon>
        <taxon>Flavobacteriaceae</taxon>
        <taxon>Flavobacterium</taxon>
    </lineage>
</organism>
<keyword evidence="2" id="KW-0479">Metal-binding</keyword>
<dbReference type="Proteomes" id="UP001596003">
    <property type="component" value="Unassembled WGS sequence"/>
</dbReference>
<dbReference type="RefSeq" id="WP_379801417.1">
    <property type="nucleotide sequence ID" value="NZ_JBHSFY010000024.1"/>
</dbReference>
<protein>
    <submittedName>
        <fullName evidence="10">M48 family metalloprotease</fullName>
        <ecNumber evidence="10">3.4.24.-</ecNumber>
    </submittedName>
</protein>
<evidence type="ECO:0000313" key="10">
    <source>
        <dbReference type="EMBL" id="MFC4480207.1"/>
    </source>
</evidence>
<comment type="cofactor">
    <cofactor evidence="6">
        <name>Zn(2+)</name>
        <dbReference type="ChEBI" id="CHEBI:29105"/>
    </cofactor>
    <text evidence="6">Binds 1 zinc ion per subunit.</text>
</comment>
<keyword evidence="1 6" id="KW-0645">Protease</keyword>
<feature type="signal peptide" evidence="8">
    <location>
        <begin position="1"/>
        <end position="21"/>
    </location>
</feature>
<feature type="domain" description="Peptidase M48" evidence="9">
    <location>
        <begin position="91"/>
        <end position="250"/>
    </location>
</feature>
<feature type="chain" id="PRO_5047185419" evidence="8">
    <location>
        <begin position="22"/>
        <end position="292"/>
    </location>
</feature>
<evidence type="ECO:0000256" key="4">
    <source>
        <dbReference type="ARBA" id="ARBA00022833"/>
    </source>
</evidence>
<dbReference type="EMBL" id="JBHSFY010000024">
    <property type="protein sequence ID" value="MFC4480207.1"/>
    <property type="molecule type" value="Genomic_DNA"/>
</dbReference>
<proteinExistence type="inferred from homology"/>
<keyword evidence="8" id="KW-0732">Signal</keyword>
<keyword evidence="4 6" id="KW-0862">Zinc</keyword>
<evidence type="ECO:0000313" key="11">
    <source>
        <dbReference type="Proteomes" id="UP001596003"/>
    </source>
</evidence>
<keyword evidence="11" id="KW-1185">Reference proteome</keyword>